<evidence type="ECO:0000313" key="5">
    <source>
        <dbReference type="Proteomes" id="UP001519362"/>
    </source>
</evidence>
<dbReference type="Pfam" id="PF07730">
    <property type="entry name" value="HisKA_3"/>
    <property type="match status" value="1"/>
</dbReference>
<evidence type="ECO:0000313" key="4">
    <source>
        <dbReference type="EMBL" id="MBP2436864.1"/>
    </source>
</evidence>
<dbReference type="InterPro" id="IPR001789">
    <property type="entry name" value="Sig_transdc_resp-reg_receiver"/>
</dbReference>
<comment type="caution">
    <text evidence="1">Lacks conserved residue(s) required for the propagation of feature annotation.</text>
</comment>
<dbReference type="SUPFAM" id="SSF52172">
    <property type="entry name" value="CheY-like"/>
    <property type="match status" value="1"/>
</dbReference>
<dbReference type="InterPro" id="IPR011006">
    <property type="entry name" value="CheY-like_superfamily"/>
</dbReference>
<name>A0ABS4ZHW9_9MICO</name>
<dbReference type="Gene3D" id="1.20.5.1930">
    <property type="match status" value="1"/>
</dbReference>
<protein>
    <recommendedName>
        <fullName evidence="3">Response regulatory domain-containing protein</fullName>
    </recommendedName>
</protein>
<evidence type="ECO:0000256" key="1">
    <source>
        <dbReference type="PROSITE-ProRule" id="PRU00169"/>
    </source>
</evidence>
<dbReference type="PROSITE" id="PS50110">
    <property type="entry name" value="RESPONSE_REGULATORY"/>
    <property type="match status" value="1"/>
</dbReference>
<feature type="transmembrane region" description="Helical" evidence="2">
    <location>
        <begin position="68"/>
        <end position="86"/>
    </location>
</feature>
<dbReference type="RefSeq" id="WP_338143992.1">
    <property type="nucleotide sequence ID" value="NZ_CP049253.1"/>
</dbReference>
<accession>A0ABS4ZHW9</accession>
<dbReference type="InterPro" id="IPR011712">
    <property type="entry name" value="Sig_transdc_His_kin_sub3_dim/P"/>
</dbReference>
<comment type="caution">
    <text evidence="4">The sequence shown here is derived from an EMBL/GenBank/DDBJ whole genome shotgun (WGS) entry which is preliminary data.</text>
</comment>
<keyword evidence="5" id="KW-1185">Reference proteome</keyword>
<dbReference type="EMBL" id="JAGIOL010000001">
    <property type="protein sequence ID" value="MBP2436864.1"/>
    <property type="molecule type" value="Genomic_DNA"/>
</dbReference>
<sequence>MSALFTIALLPAFLWRRTDPLAAVAGITVLSVAFQTPQAIAGVSDAMVSTFIAITVPYALFRWGTGGARIVGGALLGAGLIVSVVLDGSGVPGAIAGLLFVGGACMFGVIRRQRVDARQGEYDRIRSAEREVLARDLHDTVAHRVSAIVIRAQAARAMPPESGHSPGRRRMTRVLIADDQPAVREGLALLLESQGFDVVGQAADGHDAVAAGDALISPGITARLLATFAGRNAHAPAEPRSPREEDVLRLLARG</sequence>
<organism evidence="4 5">
    <name type="scientific">Microbacterium amylolyticum</name>
    <dbReference type="NCBI Taxonomy" id="936337"/>
    <lineage>
        <taxon>Bacteria</taxon>
        <taxon>Bacillati</taxon>
        <taxon>Actinomycetota</taxon>
        <taxon>Actinomycetes</taxon>
        <taxon>Micrococcales</taxon>
        <taxon>Microbacteriaceae</taxon>
        <taxon>Microbacterium</taxon>
    </lineage>
</organism>
<feature type="transmembrane region" description="Helical" evidence="2">
    <location>
        <begin position="39"/>
        <end position="61"/>
    </location>
</feature>
<keyword evidence="2" id="KW-0472">Membrane</keyword>
<gene>
    <name evidence="4" type="ORF">JOF34_001450</name>
</gene>
<evidence type="ECO:0000259" key="3">
    <source>
        <dbReference type="PROSITE" id="PS50110"/>
    </source>
</evidence>
<reference evidence="4 5" key="1">
    <citation type="submission" date="2021-03" db="EMBL/GenBank/DDBJ databases">
        <title>Sequencing the genomes of 1000 actinobacteria strains.</title>
        <authorList>
            <person name="Klenk H.-P."/>
        </authorList>
    </citation>
    <scope>NUCLEOTIDE SEQUENCE [LARGE SCALE GENOMIC DNA]</scope>
    <source>
        <strain evidence="4 5">DSM 24221</strain>
    </source>
</reference>
<evidence type="ECO:0000256" key="2">
    <source>
        <dbReference type="SAM" id="Phobius"/>
    </source>
</evidence>
<proteinExistence type="predicted"/>
<keyword evidence="2" id="KW-1133">Transmembrane helix</keyword>
<dbReference type="Proteomes" id="UP001519362">
    <property type="component" value="Unassembled WGS sequence"/>
</dbReference>
<feature type="domain" description="Response regulatory" evidence="3">
    <location>
        <begin position="173"/>
        <end position="254"/>
    </location>
</feature>
<keyword evidence="2" id="KW-0812">Transmembrane</keyword>
<feature type="transmembrane region" description="Helical" evidence="2">
    <location>
        <begin position="92"/>
        <end position="110"/>
    </location>
</feature>